<dbReference type="Gene3D" id="1.20.1530.20">
    <property type="match status" value="1"/>
</dbReference>
<feature type="transmembrane region" description="Helical" evidence="8">
    <location>
        <begin position="92"/>
        <end position="112"/>
    </location>
</feature>
<evidence type="ECO:0000256" key="4">
    <source>
        <dbReference type="ARBA" id="ARBA00022475"/>
    </source>
</evidence>
<dbReference type="AlphaFoldDB" id="A0A285UJI4"/>
<keyword evidence="5 8" id="KW-0812">Transmembrane</keyword>
<dbReference type="PANTHER" id="PTHR43057">
    <property type="entry name" value="ARSENITE EFFLUX TRANSPORTER"/>
    <property type="match status" value="1"/>
</dbReference>
<keyword evidence="6 8" id="KW-1133">Transmembrane helix</keyword>
<dbReference type="Proteomes" id="UP000219412">
    <property type="component" value="Unassembled WGS sequence"/>
</dbReference>
<dbReference type="GO" id="GO:0005886">
    <property type="term" value="C:plasma membrane"/>
    <property type="evidence" value="ECO:0007669"/>
    <property type="project" value="UniProtKB-SubCell"/>
</dbReference>
<dbReference type="GO" id="GO:0015105">
    <property type="term" value="F:arsenite transmembrane transporter activity"/>
    <property type="evidence" value="ECO:0007669"/>
    <property type="project" value="TreeGrafter"/>
</dbReference>
<evidence type="ECO:0000256" key="3">
    <source>
        <dbReference type="ARBA" id="ARBA00022448"/>
    </source>
</evidence>
<feature type="transmembrane region" description="Helical" evidence="8">
    <location>
        <begin position="249"/>
        <end position="271"/>
    </location>
</feature>
<dbReference type="InterPro" id="IPR004706">
    <property type="entry name" value="Arsenical-R_Acr3"/>
</dbReference>
<dbReference type="EMBL" id="OBQF01000003">
    <property type="protein sequence ID" value="SOC41923.1"/>
    <property type="molecule type" value="Genomic_DNA"/>
</dbReference>
<dbReference type="GO" id="GO:0015104">
    <property type="term" value="F:antimonite transmembrane transporter activity"/>
    <property type="evidence" value="ECO:0007669"/>
    <property type="project" value="TreeGrafter"/>
</dbReference>
<dbReference type="Pfam" id="PF01758">
    <property type="entry name" value="SBF"/>
    <property type="match status" value="1"/>
</dbReference>
<evidence type="ECO:0000313" key="9">
    <source>
        <dbReference type="EMBL" id="SOC41923.1"/>
    </source>
</evidence>
<feature type="transmembrane region" description="Helical" evidence="8">
    <location>
        <begin position="186"/>
        <end position="203"/>
    </location>
</feature>
<protein>
    <submittedName>
        <fullName evidence="9">ACR3 family arsenite efflux pump ArsB</fullName>
    </submittedName>
</protein>
<dbReference type="PANTHER" id="PTHR43057:SF1">
    <property type="entry name" value="ARSENICAL-RESISTANCE PROTEIN 3"/>
    <property type="match status" value="1"/>
</dbReference>
<comment type="subcellular location">
    <subcellularLocation>
        <location evidence="1">Cell membrane</location>
        <topology evidence="1">Multi-pass membrane protein</topology>
    </subcellularLocation>
</comment>
<feature type="transmembrane region" description="Helical" evidence="8">
    <location>
        <begin position="30"/>
        <end position="51"/>
    </location>
</feature>
<dbReference type="RefSeq" id="WP_097040624.1">
    <property type="nucleotide sequence ID" value="NZ_OBQF01000003.1"/>
</dbReference>
<feature type="transmembrane region" description="Helical" evidence="8">
    <location>
        <begin position="277"/>
        <end position="296"/>
    </location>
</feature>
<dbReference type="InterPro" id="IPR038770">
    <property type="entry name" value="Na+/solute_symporter_sf"/>
</dbReference>
<evidence type="ECO:0000256" key="8">
    <source>
        <dbReference type="SAM" id="Phobius"/>
    </source>
</evidence>
<feature type="transmembrane region" description="Helical" evidence="8">
    <location>
        <begin position="156"/>
        <end position="174"/>
    </location>
</feature>
<evidence type="ECO:0000256" key="6">
    <source>
        <dbReference type="ARBA" id="ARBA00022989"/>
    </source>
</evidence>
<dbReference type="InterPro" id="IPR002657">
    <property type="entry name" value="BilAc:Na_symport/Acr3"/>
</dbReference>
<keyword evidence="3" id="KW-0813">Transport</keyword>
<feature type="transmembrane region" description="Helical" evidence="8">
    <location>
        <begin position="63"/>
        <end position="86"/>
    </location>
</feature>
<keyword evidence="7 8" id="KW-0472">Membrane</keyword>
<name>A0A285UJI4_9STAP</name>
<evidence type="ECO:0000256" key="7">
    <source>
        <dbReference type="ARBA" id="ARBA00023136"/>
    </source>
</evidence>
<keyword evidence="10" id="KW-1185">Reference proteome</keyword>
<proteinExistence type="inferred from homology"/>
<reference evidence="10" key="1">
    <citation type="submission" date="2017-08" db="EMBL/GenBank/DDBJ databases">
        <authorList>
            <person name="Varghese N."/>
            <person name="Submissions S."/>
        </authorList>
    </citation>
    <scope>NUCLEOTIDE SEQUENCE [LARGE SCALE GENOMIC DNA]</scope>
    <source>
        <strain evidence="10">DSM 23173</strain>
    </source>
</reference>
<feature type="transmembrane region" description="Helical" evidence="8">
    <location>
        <begin position="215"/>
        <end position="237"/>
    </location>
</feature>
<organism evidence="9 10">
    <name type="scientific">Salinicoccus kekensis</name>
    <dbReference type="NCBI Taxonomy" id="714307"/>
    <lineage>
        <taxon>Bacteria</taxon>
        <taxon>Bacillati</taxon>
        <taxon>Bacillota</taxon>
        <taxon>Bacilli</taxon>
        <taxon>Bacillales</taxon>
        <taxon>Staphylococcaceae</taxon>
        <taxon>Salinicoccus</taxon>
    </lineage>
</organism>
<keyword evidence="4" id="KW-1003">Cell membrane</keyword>
<accession>A0A285UJI4</accession>
<evidence type="ECO:0000313" key="10">
    <source>
        <dbReference type="Proteomes" id="UP000219412"/>
    </source>
</evidence>
<evidence type="ECO:0000256" key="1">
    <source>
        <dbReference type="ARBA" id="ARBA00004651"/>
    </source>
</evidence>
<comment type="similarity">
    <text evidence="2">Belongs to the arsenical resistance-3 (ACR3) (TC 2.A.59) family.</text>
</comment>
<feature type="transmembrane region" description="Helical" evidence="8">
    <location>
        <begin position="124"/>
        <end position="144"/>
    </location>
</feature>
<gene>
    <name evidence="9" type="ORF">SAMN05878391_1460</name>
</gene>
<evidence type="ECO:0000256" key="2">
    <source>
        <dbReference type="ARBA" id="ARBA00010110"/>
    </source>
</evidence>
<dbReference type="OrthoDB" id="3254016at2"/>
<sequence length="306" mass="34338">MLDRLSPILILIMMVLGLFAGQHGPTADIASVLVVPLLMLLLFLIFLDVPFRDIPASVKNYKFNFISLGINFLWTPVLAYVLGNMFLSDHPVLWLGLFMLLVTPCTDWYIIFTNLARGNTALSTTILPVNFILQIILLPVYIYLFFGVFEWVSPDVIFSMILTLVIPLTVAMAVKLIFPGQYLQRLSSLNPVVLSLAVFSIFASERDILFGNLDVLQLILIPILLFFLINFFIGNFAARIFRFNYRDTVSLVMTTMARNSPLALAIAVVVFDDMPVITLALIIGPLIEIPVLALTAKIMTFKDNRT</sequence>
<dbReference type="GO" id="GO:0015297">
    <property type="term" value="F:antiporter activity"/>
    <property type="evidence" value="ECO:0007669"/>
    <property type="project" value="InterPro"/>
</dbReference>
<evidence type="ECO:0000256" key="5">
    <source>
        <dbReference type="ARBA" id="ARBA00022692"/>
    </source>
</evidence>